<dbReference type="GO" id="GO:0016787">
    <property type="term" value="F:hydrolase activity"/>
    <property type="evidence" value="ECO:0007669"/>
    <property type="project" value="UniProtKB-KW"/>
</dbReference>
<dbReference type="PANTHER" id="PTHR22930:SF289">
    <property type="entry name" value="DDE TNP4 DOMAIN-CONTAINING PROTEIN-RELATED"/>
    <property type="match status" value="1"/>
</dbReference>
<evidence type="ECO:0000256" key="5">
    <source>
        <dbReference type="ARBA" id="ARBA00015519"/>
    </source>
</evidence>
<proteinExistence type="inferred from homology"/>
<evidence type="ECO:0000256" key="4">
    <source>
        <dbReference type="ARBA" id="ARBA00006958"/>
    </source>
</evidence>
<dbReference type="OrthoDB" id="6625630at2759"/>
<comment type="cofactor">
    <cofactor evidence="1">
        <name>a divalent metal cation</name>
        <dbReference type="ChEBI" id="CHEBI:60240"/>
    </cofactor>
</comment>
<evidence type="ECO:0000256" key="8">
    <source>
        <dbReference type="ARBA" id="ARBA00022723"/>
    </source>
</evidence>
<evidence type="ECO:0000256" key="10">
    <source>
        <dbReference type="ARBA" id="ARBA00023242"/>
    </source>
</evidence>
<keyword evidence="6" id="KW-0963">Cytoplasm</keyword>
<dbReference type="Pfam" id="PF13359">
    <property type="entry name" value="DDE_Tnp_4"/>
    <property type="match status" value="1"/>
</dbReference>
<dbReference type="GO" id="GO:0005634">
    <property type="term" value="C:nucleus"/>
    <property type="evidence" value="ECO:0007669"/>
    <property type="project" value="UniProtKB-SubCell"/>
</dbReference>
<dbReference type="AlphaFoldDB" id="A0A6G0U3A3"/>
<keyword evidence="7" id="KW-0540">Nuclease</keyword>
<evidence type="ECO:0000256" key="3">
    <source>
        <dbReference type="ARBA" id="ARBA00004496"/>
    </source>
</evidence>
<reference evidence="14 15" key="1">
    <citation type="submission" date="2019-08" db="EMBL/GenBank/DDBJ databases">
        <title>The genome of the soybean aphid Biotype 1, its phylome, world population structure and adaptation to the North American continent.</title>
        <authorList>
            <person name="Giordano R."/>
            <person name="Donthu R.K."/>
            <person name="Hernandez A.G."/>
            <person name="Wright C.L."/>
            <person name="Zimin A.V."/>
        </authorList>
    </citation>
    <scope>NUCLEOTIDE SEQUENCE [LARGE SCALE GENOMIC DNA]</scope>
    <source>
        <tissue evidence="14">Whole aphids</tissue>
    </source>
</reference>
<dbReference type="Proteomes" id="UP000475862">
    <property type="component" value="Unassembled WGS sequence"/>
</dbReference>
<dbReference type="PRINTS" id="PR02086">
    <property type="entry name" value="PUTNUCHARBI1"/>
</dbReference>
<organism evidence="14 15">
    <name type="scientific">Aphis glycines</name>
    <name type="common">Soybean aphid</name>
    <dbReference type="NCBI Taxonomy" id="307491"/>
    <lineage>
        <taxon>Eukaryota</taxon>
        <taxon>Metazoa</taxon>
        <taxon>Ecdysozoa</taxon>
        <taxon>Arthropoda</taxon>
        <taxon>Hexapoda</taxon>
        <taxon>Insecta</taxon>
        <taxon>Pterygota</taxon>
        <taxon>Neoptera</taxon>
        <taxon>Paraneoptera</taxon>
        <taxon>Hemiptera</taxon>
        <taxon>Sternorrhyncha</taxon>
        <taxon>Aphidomorpha</taxon>
        <taxon>Aphidoidea</taxon>
        <taxon>Aphididae</taxon>
        <taxon>Aphidini</taxon>
        <taxon>Aphis</taxon>
        <taxon>Aphis</taxon>
    </lineage>
</organism>
<keyword evidence="10" id="KW-0539">Nucleus</keyword>
<evidence type="ECO:0000259" key="13">
    <source>
        <dbReference type="Pfam" id="PF13359"/>
    </source>
</evidence>
<dbReference type="EMBL" id="VYZN01000009">
    <property type="protein sequence ID" value="KAE9543260.1"/>
    <property type="molecule type" value="Genomic_DNA"/>
</dbReference>
<keyword evidence="15" id="KW-1185">Reference proteome</keyword>
<dbReference type="InterPro" id="IPR026103">
    <property type="entry name" value="HARBI1_animal"/>
</dbReference>
<evidence type="ECO:0000313" key="14">
    <source>
        <dbReference type="EMBL" id="KAE9543260.1"/>
    </source>
</evidence>
<dbReference type="InterPro" id="IPR045249">
    <property type="entry name" value="HARBI1-like"/>
</dbReference>
<evidence type="ECO:0000256" key="11">
    <source>
        <dbReference type="ARBA" id="ARBA00030126"/>
    </source>
</evidence>
<evidence type="ECO:0000256" key="9">
    <source>
        <dbReference type="ARBA" id="ARBA00022801"/>
    </source>
</evidence>
<dbReference type="GO" id="GO:0005737">
    <property type="term" value="C:cytoplasm"/>
    <property type="evidence" value="ECO:0007669"/>
    <property type="project" value="UniProtKB-SubCell"/>
</dbReference>
<name>A0A6G0U3A3_APHGL</name>
<dbReference type="PANTHER" id="PTHR22930">
    <property type="match status" value="1"/>
</dbReference>
<feature type="domain" description="DDE Tnp4" evidence="13">
    <location>
        <begin position="377"/>
        <end position="443"/>
    </location>
</feature>
<evidence type="ECO:0000256" key="2">
    <source>
        <dbReference type="ARBA" id="ARBA00004123"/>
    </source>
</evidence>
<evidence type="ECO:0000313" key="15">
    <source>
        <dbReference type="Proteomes" id="UP000475862"/>
    </source>
</evidence>
<comment type="similarity">
    <text evidence="4">Belongs to the HARBI1 family.</text>
</comment>
<comment type="function">
    <text evidence="12">Transposase-derived protein that may have nuclease activity. Does not have transposase activity.</text>
</comment>
<accession>A0A6G0U3A3</accession>
<comment type="caution">
    <text evidence="14">The sequence shown here is derived from an EMBL/GenBank/DDBJ whole genome shotgun (WGS) entry which is preliminary data.</text>
</comment>
<comment type="subcellular location">
    <subcellularLocation>
        <location evidence="3">Cytoplasm</location>
    </subcellularLocation>
    <subcellularLocation>
        <location evidence="2">Nucleus</location>
    </subcellularLocation>
</comment>
<dbReference type="InterPro" id="IPR027806">
    <property type="entry name" value="HARBI1_dom"/>
</dbReference>
<protein>
    <recommendedName>
        <fullName evidence="5">Putative nuclease HARBI1</fullName>
    </recommendedName>
    <alternativeName>
        <fullName evidence="11">Harbinger transposase-derived nuclease</fullName>
    </alternativeName>
</protein>
<sequence>MRVGALILDSASRQISPPFSLSTFQVSEKYFLPYNSINCCLMRGDQFSISRIFSYNSTSFSVTYALLPQTISFSTLSTALDAIISAVMPPSLQPSISVIIKIFWWKVSVWRSTKTITGWIPCNYCIFFTIKSINLWLKVIYYLFMKINCIILNMFGKLPNVPGNNNKNRLNDNRYNHRLIEIDGTFAPRTGRRGRAKRIKRDTFSFIIRVREMELFRGQPRQNNSVHNMDFSEDRATLIIAFPRRAKIIRPLTNHFEKWLDKEFIDRFRLSKATTLFVLDLIKDQISHRTTRNHAVSAQNQLLITLRYYATGSFLRVSADFTGVDRSTSGRIMRRVSQALATLRPHFIKFPTTAEEVETVRAGFYQIAKFPRCIGAIDCTYIKIRSPGGNNAELYRNRKQFFSINVQTICDSNLQIQNIVCRWPGSAHDANIFKNSMIRSKFELGLMERYNESQIRTRNPIERSYGVWKRRFPILAIGINVDLEIAKTVIVATAVLHNIANTLRDKTIIINPQLEQDVELINHVPVDRVNNTPNTQNKTVK</sequence>
<dbReference type="GO" id="GO:0004518">
    <property type="term" value="F:nuclease activity"/>
    <property type="evidence" value="ECO:0007669"/>
    <property type="project" value="UniProtKB-KW"/>
</dbReference>
<gene>
    <name evidence="14" type="ORF">AGLY_003171</name>
</gene>
<evidence type="ECO:0000256" key="7">
    <source>
        <dbReference type="ARBA" id="ARBA00022722"/>
    </source>
</evidence>
<dbReference type="GO" id="GO:0046872">
    <property type="term" value="F:metal ion binding"/>
    <property type="evidence" value="ECO:0007669"/>
    <property type="project" value="UniProtKB-KW"/>
</dbReference>
<keyword evidence="9" id="KW-0378">Hydrolase</keyword>
<keyword evidence="8" id="KW-0479">Metal-binding</keyword>
<evidence type="ECO:0000256" key="1">
    <source>
        <dbReference type="ARBA" id="ARBA00001968"/>
    </source>
</evidence>
<evidence type="ECO:0000256" key="6">
    <source>
        <dbReference type="ARBA" id="ARBA00022490"/>
    </source>
</evidence>
<evidence type="ECO:0000256" key="12">
    <source>
        <dbReference type="ARBA" id="ARBA00045850"/>
    </source>
</evidence>